<evidence type="ECO:0000313" key="5">
    <source>
        <dbReference type="Proteomes" id="UP000284657"/>
    </source>
</evidence>
<keyword evidence="1" id="KW-0175">Coiled coil</keyword>
<evidence type="ECO:0000313" key="3">
    <source>
        <dbReference type="EMBL" id="RLN61426.1"/>
    </source>
</evidence>
<dbReference type="AlphaFoldDB" id="A0A3F2RNX9"/>
<gene>
    <name evidence="2" type="ORF">BBJ29_002590</name>
    <name evidence="3" type="ORF">BBP00_00005429</name>
</gene>
<dbReference type="EMBL" id="MBAD02001283">
    <property type="protein sequence ID" value="RLN56233.1"/>
    <property type="molecule type" value="Genomic_DNA"/>
</dbReference>
<dbReference type="Proteomes" id="UP000277300">
    <property type="component" value="Unassembled WGS sequence"/>
</dbReference>
<evidence type="ECO:0000256" key="1">
    <source>
        <dbReference type="SAM" id="Coils"/>
    </source>
</evidence>
<sequence length="307" mass="36653">MPTGTRPAAKEDKRRQYHCARMVEFRRKKKQEREELHKELRRLQRAMKQQEEFVRNEAASRQFRDSSTMVLLREVIVEKEALLTQDIALRKEIDRHEPIQTLVQEEPQCYSEYQSQSDKLMLSPSVDQVGWQVHVPNGEQSFYVHPFSCKEFGAFPNPFDPEYTADSSSYSYAGTYLGWKVYRVPSHEKPLSVHVRFTKRIQCSVDTAFKAWWDKEAELFPILVTPIDWEYRQRHKVTTQVLQEFDRDSHMMFHNIPGQTHFRYMFLGRRAEWKLLDGRRKMGYSMLMVEPKVTKRAEEHRDNVKCL</sequence>
<reference evidence="4 5" key="1">
    <citation type="submission" date="2018-07" db="EMBL/GenBank/DDBJ databases">
        <title>Genome sequencing of oomycete isolates from Chile give support for New Zealand origin for Phytophthora kernoviae and make available the first Nothophytophthora sp. genome.</title>
        <authorList>
            <person name="Studholme D.J."/>
            <person name="Sanfuentes E."/>
            <person name="Panda P."/>
            <person name="Hill R."/>
            <person name="Sambles C."/>
            <person name="Grant M."/>
            <person name="Williams N.M."/>
            <person name="Mcdougal R.L."/>
        </authorList>
    </citation>
    <scope>NUCLEOTIDE SEQUENCE [LARGE SCALE GENOMIC DNA]</scope>
    <source>
        <strain evidence="3">Chile6</strain>
        <strain evidence="2">Chile7</strain>
    </source>
</reference>
<protein>
    <recommendedName>
        <fullName evidence="6">BZIP domain-containing protein</fullName>
    </recommendedName>
</protein>
<name>A0A3F2RNX9_9STRA</name>
<evidence type="ECO:0000313" key="2">
    <source>
        <dbReference type="EMBL" id="RLN56233.1"/>
    </source>
</evidence>
<accession>A0A3F2RNX9</accession>
<organism evidence="3 4">
    <name type="scientific">Phytophthora kernoviae</name>
    <dbReference type="NCBI Taxonomy" id="325452"/>
    <lineage>
        <taxon>Eukaryota</taxon>
        <taxon>Sar</taxon>
        <taxon>Stramenopiles</taxon>
        <taxon>Oomycota</taxon>
        <taxon>Peronosporomycetes</taxon>
        <taxon>Peronosporales</taxon>
        <taxon>Peronosporaceae</taxon>
        <taxon>Phytophthora</taxon>
    </lineage>
</organism>
<dbReference type="Proteomes" id="UP000284657">
    <property type="component" value="Unassembled WGS sequence"/>
</dbReference>
<evidence type="ECO:0008006" key="6">
    <source>
        <dbReference type="Google" id="ProtNLM"/>
    </source>
</evidence>
<evidence type="ECO:0000313" key="4">
    <source>
        <dbReference type="Proteomes" id="UP000277300"/>
    </source>
</evidence>
<dbReference type="OrthoDB" id="122360at2759"/>
<feature type="coiled-coil region" evidence="1">
    <location>
        <begin position="22"/>
        <end position="53"/>
    </location>
</feature>
<proteinExistence type="predicted"/>
<dbReference type="EMBL" id="MBDO02000157">
    <property type="protein sequence ID" value="RLN61426.1"/>
    <property type="molecule type" value="Genomic_DNA"/>
</dbReference>
<comment type="caution">
    <text evidence="3">The sequence shown here is derived from an EMBL/GenBank/DDBJ whole genome shotgun (WGS) entry which is preliminary data.</text>
</comment>